<dbReference type="InterPro" id="IPR055181">
    <property type="entry name" value="FGAR-AT_PurM_N-like"/>
</dbReference>
<dbReference type="Gene3D" id="3.30.1330.10">
    <property type="entry name" value="PurM-like, N-terminal domain"/>
    <property type="match status" value="2"/>
</dbReference>
<comment type="subunit">
    <text evidence="14">Monomer.</text>
</comment>
<comment type="subcellular location">
    <subcellularLocation>
        <location evidence="1 14">Cytoplasm</location>
    </subcellularLocation>
</comment>
<dbReference type="FunFam" id="1.10.8.750:FF:000002">
    <property type="entry name" value="Phosphoribosylformylglycinamidine synthase"/>
    <property type="match status" value="1"/>
</dbReference>
<dbReference type="InterPro" id="IPR036676">
    <property type="entry name" value="PurM-like_C_sf"/>
</dbReference>
<dbReference type="UniPathway" id="UPA00074">
    <property type="reaction ID" value="UER00128"/>
</dbReference>
<dbReference type="InterPro" id="IPR036604">
    <property type="entry name" value="PurS-like_sf"/>
</dbReference>
<dbReference type="Gene3D" id="3.90.650.10">
    <property type="entry name" value="PurM-like C-terminal domain"/>
    <property type="match status" value="2"/>
</dbReference>
<dbReference type="HAMAP" id="MF_00419">
    <property type="entry name" value="PurL_1"/>
    <property type="match status" value="1"/>
</dbReference>
<dbReference type="SUPFAM" id="SSF109736">
    <property type="entry name" value="FGAM synthase PurL, linker domain"/>
    <property type="match status" value="1"/>
</dbReference>
<dbReference type="InterPro" id="IPR010073">
    <property type="entry name" value="PurL_large"/>
</dbReference>
<dbReference type="FunFam" id="3.90.650.10:FF:000005">
    <property type="entry name" value="Phosphoribosylformylglycinamidine synthase"/>
    <property type="match status" value="1"/>
</dbReference>
<dbReference type="Pfam" id="PF18076">
    <property type="entry name" value="FGAR-AT_N"/>
    <property type="match status" value="1"/>
</dbReference>
<feature type="binding site" evidence="14">
    <location>
        <position position="722"/>
    </location>
    <ligand>
        <name>Mg(2+)</name>
        <dbReference type="ChEBI" id="CHEBI:18420"/>
    </ligand>
</feature>
<dbReference type="FunFam" id="3.90.650.10:FF:000002">
    <property type="entry name" value="Phosphoribosylformylglycinamidine synthase"/>
    <property type="match status" value="1"/>
</dbReference>
<dbReference type="Pfam" id="PF13507">
    <property type="entry name" value="GATase_5"/>
    <property type="match status" value="1"/>
</dbReference>
<evidence type="ECO:0000256" key="5">
    <source>
        <dbReference type="ARBA" id="ARBA00022598"/>
    </source>
</evidence>
<dbReference type="EC" id="6.3.5.3" evidence="14"/>
<organism evidence="19">
    <name type="scientific">Rheinheimera sp. BAL341</name>
    <dbReference type="NCBI Taxonomy" id="1708203"/>
    <lineage>
        <taxon>Bacteria</taxon>
        <taxon>Pseudomonadati</taxon>
        <taxon>Pseudomonadota</taxon>
        <taxon>Gammaproteobacteria</taxon>
        <taxon>Chromatiales</taxon>
        <taxon>Chromatiaceae</taxon>
        <taxon>Rheinheimera</taxon>
    </lineage>
</organism>
<dbReference type="PANTHER" id="PTHR10099:SF1">
    <property type="entry name" value="PHOSPHORIBOSYLFORMYLGLYCINAMIDINE SYNTHASE"/>
    <property type="match status" value="1"/>
</dbReference>
<keyword evidence="4 14" id="KW-0963">Cytoplasm</keyword>
<sequence>MLILRGAPALSDFRIQKLLDQCAQSGLTLSSLYAEFIHFADVSSALTDAQQQTLDKLLTYGPAIASHEPRGQLILVTPRPGTISPWSSKATDIARNCNLTQVKRLERGIAYYVDASTALNPAQFQQVAALLHDRMMEAVFSEPTQAEALFSKAEPAALSSVDIINGGRAALVKANLDMGLALADDEVDYLFDNFTALGRNPNDVELYMFAQANSEHCRHKIFNADWTIDGVKQPKSLFKMIKNTFEHTPDYVLSAYKDNAAVMEGSSAGRFFAQPGNLTYQYHHEPIHVLMKVETHNHPTAISPYPGAATGSGGEIRDEGATGVGSKPKAGLVGFSVSNLRIPGFEQPWETDFGKPERIVSALDIMLEGPLGGAAFNNEFGRPAINGYFRTYEEKVPSHNGEEVRGYHKPIMIAGGLGNIRAEHVQKGDLPVGAKLVVLGGPAMNIGLGGGAASSMASGQSAEDLDFASVQRENPEIERRCQEVIDRCWQLGSDNPIVFIHDVGAGGLSNAFPELVNDGGVGGKFELRKVPNDEPGMSPLQIWCNESQERYVMAIPADKMPVFEQICQRERAPFAVVGEATSEQHLTLTDSHFGSTPIDLPLNVLLGKAPKMHREVQSRQTAGKALDLTGVTLKDAAERLLRLPAIAEKTFLVTIGDRSVTGLVARDQMVGPWQVPVANCGVTAASYDTYHGEAMAMGERTPVALLDFAASARLAVAEAITNIAATDIGELKRIKLSANWMAAAGHPGEDAGLYAAVKAIGEQLCPALEVTIPVGKDSMSMKTRWQQNGEEKAVTAPLSLVITAFARVEDIRKTVTPQLRTDKGDSSLLLIDLGQGQNRLGASCLAQVYKQLGQTPVDLDSPELLINFFNALQQLTREQKLLAYHDRSDGGVFVTLAEMAFAGKAGVRADISALGNDDMAVLFSEEPGAVIQVGNSELEYVQQVLAQHQLGHCSHVIGSVTTADELVFSRGDEVVLSDSRTRLRCIWAETTYQMQSLRDNPQGAEQEFAAKADAADPGLSVKLSFDLNEDVAAPFILKGAAPKVAILREQGVNSHVEMAAAFNRAGFTAVDVHMSDILAGHAKLADFNGLVACGGFSYGDVLGAGEGWAKSVLFNDLAREQFAEFFARQSTFSLGVCNGCQMMSNLKSLIPGAELWPHFVRNKSERFEARFSLVEIQQSPSLFFSGMAGSRMPIAVSHGEGHAEFASSEAFAKANHSGTVAMRFVDHYGKVTEQYPHNPNGSAAGITSLTTTDGRVTIMMPHPERVFRAVANSWQPDGWQEDSPWMRMFRNARVWLG</sequence>
<evidence type="ECO:0000259" key="18">
    <source>
        <dbReference type="Pfam" id="PF22689"/>
    </source>
</evidence>
<dbReference type="GO" id="GO:0004642">
    <property type="term" value="F:phosphoribosylformylglycinamidine synthase activity"/>
    <property type="evidence" value="ECO:0007669"/>
    <property type="project" value="UniProtKB-UniRule"/>
</dbReference>
<keyword evidence="9 14" id="KW-0067">ATP-binding</keyword>
<feature type="binding site" evidence="14">
    <location>
        <position position="678"/>
    </location>
    <ligand>
        <name>ATP</name>
        <dbReference type="ChEBI" id="CHEBI:30616"/>
    </ligand>
</feature>
<dbReference type="InterPro" id="IPR040707">
    <property type="entry name" value="FGAR-AT_N"/>
</dbReference>
<dbReference type="FunFam" id="3.30.1330.10:FF:000002">
    <property type="entry name" value="Phosphoribosylformylglycinamidine synthase"/>
    <property type="match status" value="1"/>
</dbReference>
<evidence type="ECO:0000256" key="1">
    <source>
        <dbReference type="ARBA" id="ARBA00004496"/>
    </source>
</evidence>
<feature type="domain" description="PurM-like C-terminal" evidence="15">
    <location>
        <begin position="838"/>
        <end position="966"/>
    </location>
</feature>
<evidence type="ECO:0000256" key="10">
    <source>
        <dbReference type="ARBA" id="ARBA00022842"/>
    </source>
</evidence>
<feature type="active site" evidence="14">
    <location>
        <position position="1262"/>
    </location>
</feature>
<dbReference type="CDD" id="cd02203">
    <property type="entry name" value="PurL_repeat1"/>
    <property type="match status" value="1"/>
</dbReference>
<dbReference type="GO" id="GO:0016740">
    <property type="term" value="F:transferase activity"/>
    <property type="evidence" value="ECO:0007669"/>
    <property type="project" value="UniProtKB-KW"/>
</dbReference>
<feature type="active site" evidence="14">
    <location>
        <position position="1264"/>
    </location>
</feature>
<dbReference type="InterPro" id="IPR029062">
    <property type="entry name" value="Class_I_gatase-like"/>
</dbReference>
<dbReference type="SUPFAM" id="SSF56042">
    <property type="entry name" value="PurM C-terminal domain-like"/>
    <property type="match status" value="2"/>
</dbReference>
<evidence type="ECO:0000256" key="8">
    <source>
        <dbReference type="ARBA" id="ARBA00022755"/>
    </source>
</evidence>
<accession>A0A486XLZ8</accession>
<dbReference type="CDD" id="cd01740">
    <property type="entry name" value="GATase1_FGAR_AT"/>
    <property type="match status" value="1"/>
</dbReference>
<feature type="domain" description="PurM-like C-terminal" evidence="15">
    <location>
        <begin position="432"/>
        <end position="589"/>
    </location>
</feature>
<proteinExistence type="inferred from homology"/>
<dbReference type="NCBIfam" id="NF003672">
    <property type="entry name" value="PRK05297.1"/>
    <property type="match status" value="1"/>
</dbReference>
<feature type="binding site" evidence="14">
    <location>
        <begin position="307"/>
        <end position="318"/>
    </location>
    <ligand>
        <name>ATP</name>
        <dbReference type="ChEBI" id="CHEBI:30616"/>
    </ligand>
</feature>
<evidence type="ECO:0000313" key="19">
    <source>
        <dbReference type="EMBL" id="VHO02552.1"/>
    </source>
</evidence>
<dbReference type="PROSITE" id="PS51273">
    <property type="entry name" value="GATASE_TYPE_1"/>
    <property type="match status" value="1"/>
</dbReference>
<dbReference type="Gene3D" id="1.10.8.750">
    <property type="entry name" value="Phosphoribosylformylglycinamidine synthase, linker domain"/>
    <property type="match status" value="1"/>
</dbReference>
<feature type="domain" description="Phosphoribosylformylglycinamidine synthase linker" evidence="16">
    <location>
        <begin position="171"/>
        <end position="220"/>
    </location>
</feature>
<evidence type="ECO:0000256" key="11">
    <source>
        <dbReference type="ARBA" id="ARBA00022962"/>
    </source>
</evidence>
<feature type="domain" description="FGAR-AT PurM N-terminal-like" evidence="18">
    <location>
        <begin position="648"/>
        <end position="807"/>
    </location>
</feature>
<feature type="binding site" evidence="14">
    <location>
        <position position="886"/>
    </location>
    <ligand>
        <name>Mg(2+)</name>
        <dbReference type="ChEBI" id="CHEBI:18420"/>
    </ligand>
</feature>
<dbReference type="SUPFAM" id="SSF82697">
    <property type="entry name" value="PurS-like"/>
    <property type="match status" value="1"/>
</dbReference>
<keyword evidence="5 14" id="KW-0436">Ligase</keyword>
<evidence type="ECO:0000259" key="15">
    <source>
        <dbReference type="Pfam" id="PF02769"/>
    </source>
</evidence>
<dbReference type="FunFam" id="3.30.1330.10:FF:000005">
    <property type="entry name" value="Phosphoribosylformylglycinamidine synthase"/>
    <property type="match status" value="1"/>
</dbReference>
<gene>
    <name evidence="14" type="primary">purL</name>
    <name evidence="19" type="ORF">BAL341_894</name>
</gene>
<dbReference type="CDD" id="cd02204">
    <property type="entry name" value="PurL_repeat2"/>
    <property type="match status" value="1"/>
</dbReference>
<comment type="function">
    <text evidence="13 14">Phosphoribosylformylglycinamidine synthase involved in the purines biosynthetic pathway. Catalyzes the ATP-dependent conversion of formylglycinamide ribonucleotide (FGAR) and glutamine to yield formylglycinamidine ribonucleotide (FGAM) and glutamate.</text>
</comment>
<feature type="binding site" evidence="14">
    <location>
        <position position="888"/>
    </location>
    <ligand>
        <name>ATP</name>
        <dbReference type="ChEBI" id="CHEBI:30616"/>
    </ligand>
</feature>
<dbReference type="SMART" id="SM01211">
    <property type="entry name" value="GATase_5"/>
    <property type="match status" value="1"/>
</dbReference>
<dbReference type="GO" id="GO:0005524">
    <property type="term" value="F:ATP binding"/>
    <property type="evidence" value="ECO:0007669"/>
    <property type="project" value="UniProtKB-UniRule"/>
</dbReference>
<dbReference type="FunFam" id="3.40.50.880:FF:000008">
    <property type="entry name" value="Phosphoribosylformylglycinamidine synthase"/>
    <property type="match status" value="1"/>
</dbReference>
<dbReference type="NCBIfam" id="TIGR01735">
    <property type="entry name" value="FGAM_synt"/>
    <property type="match status" value="1"/>
</dbReference>
<evidence type="ECO:0000256" key="4">
    <source>
        <dbReference type="ARBA" id="ARBA00022490"/>
    </source>
</evidence>
<keyword evidence="10 14" id="KW-0460">Magnesium</keyword>
<evidence type="ECO:0000256" key="2">
    <source>
        <dbReference type="ARBA" id="ARBA00004920"/>
    </source>
</evidence>
<dbReference type="PANTHER" id="PTHR10099">
    <property type="entry name" value="PHOSPHORIBOSYLFORMYLGLYCINAMIDINE SYNTHASE"/>
    <property type="match status" value="1"/>
</dbReference>
<name>A0A486XLZ8_9GAMM</name>
<reference evidence="19" key="1">
    <citation type="submission" date="2019-04" db="EMBL/GenBank/DDBJ databases">
        <authorList>
            <person name="Brambilla D."/>
        </authorList>
    </citation>
    <scope>NUCLEOTIDE SEQUENCE</scope>
    <source>
        <strain evidence="19">BAL1</strain>
    </source>
</reference>
<dbReference type="GO" id="GO:0006189">
    <property type="term" value="P:'de novo' IMP biosynthetic process"/>
    <property type="evidence" value="ECO:0007669"/>
    <property type="project" value="UniProtKB-UniRule"/>
</dbReference>
<evidence type="ECO:0000259" key="17">
    <source>
        <dbReference type="Pfam" id="PF18076"/>
    </source>
</evidence>
<evidence type="ECO:0000256" key="9">
    <source>
        <dbReference type="ARBA" id="ARBA00022840"/>
    </source>
</evidence>
<evidence type="ECO:0000259" key="16">
    <source>
        <dbReference type="Pfam" id="PF18072"/>
    </source>
</evidence>
<dbReference type="Pfam" id="PF02769">
    <property type="entry name" value="AIRS_C"/>
    <property type="match status" value="2"/>
</dbReference>
<protein>
    <recommendedName>
        <fullName evidence="14">Phosphoribosylformylglycinamidine synthase</fullName>
        <shortName evidence="14">FGAM synthase</shortName>
        <shortName evidence="14">FGAMS</shortName>
        <ecNumber evidence="14">6.3.5.3</ecNumber>
    </recommendedName>
    <alternativeName>
        <fullName evidence="14">Formylglycinamide ribonucleotide amidotransferase</fullName>
        <shortName evidence="14">FGAR amidotransferase</shortName>
        <shortName evidence="14">FGAR-AT</shortName>
    </alternativeName>
</protein>
<feature type="active site" description="Nucleophile" evidence="14">
    <location>
        <position position="1137"/>
    </location>
</feature>
<dbReference type="Gene3D" id="3.40.50.880">
    <property type="match status" value="1"/>
</dbReference>
<comment type="caution">
    <text evidence="14">Lacks conserved residue(s) required for the propagation of feature annotation.</text>
</comment>
<evidence type="ECO:0000256" key="3">
    <source>
        <dbReference type="ARBA" id="ARBA00008608"/>
    </source>
</evidence>
<dbReference type="EMBL" id="CAAJGR010000072">
    <property type="protein sequence ID" value="VHO02552.1"/>
    <property type="molecule type" value="Genomic_DNA"/>
</dbReference>
<dbReference type="Pfam" id="PF18072">
    <property type="entry name" value="FGAR-AT_linker"/>
    <property type="match status" value="1"/>
</dbReference>
<keyword evidence="11 14" id="KW-0315">Glutamine amidotransferase</keyword>
<dbReference type="InterPro" id="IPR010918">
    <property type="entry name" value="PurM-like_C_dom"/>
</dbReference>
<evidence type="ECO:0000256" key="6">
    <source>
        <dbReference type="ARBA" id="ARBA00022723"/>
    </source>
</evidence>
<evidence type="ECO:0000256" key="7">
    <source>
        <dbReference type="ARBA" id="ARBA00022741"/>
    </source>
</evidence>
<feature type="binding site" evidence="14">
    <location>
        <position position="718"/>
    </location>
    <ligand>
        <name>Mg(2+)</name>
        <dbReference type="ChEBI" id="CHEBI:18420"/>
    </ligand>
</feature>
<dbReference type="SUPFAM" id="SSF52317">
    <property type="entry name" value="Class I glutamine amidotransferase-like"/>
    <property type="match status" value="1"/>
</dbReference>
<dbReference type="GO" id="GO:0005737">
    <property type="term" value="C:cytoplasm"/>
    <property type="evidence" value="ECO:0007669"/>
    <property type="project" value="UniProtKB-SubCell"/>
</dbReference>
<dbReference type="InterPro" id="IPR041609">
    <property type="entry name" value="PurL_linker"/>
</dbReference>
<comment type="catalytic activity">
    <reaction evidence="12 14">
        <text>N(2)-formyl-N(1)-(5-phospho-beta-D-ribosyl)glycinamide + L-glutamine + ATP + H2O = 2-formamido-N(1)-(5-O-phospho-beta-D-ribosyl)acetamidine + L-glutamate + ADP + phosphate + H(+)</text>
        <dbReference type="Rhea" id="RHEA:17129"/>
        <dbReference type="ChEBI" id="CHEBI:15377"/>
        <dbReference type="ChEBI" id="CHEBI:15378"/>
        <dbReference type="ChEBI" id="CHEBI:29985"/>
        <dbReference type="ChEBI" id="CHEBI:30616"/>
        <dbReference type="ChEBI" id="CHEBI:43474"/>
        <dbReference type="ChEBI" id="CHEBI:58359"/>
        <dbReference type="ChEBI" id="CHEBI:147286"/>
        <dbReference type="ChEBI" id="CHEBI:147287"/>
        <dbReference type="ChEBI" id="CHEBI:456216"/>
        <dbReference type="EC" id="6.3.5.3"/>
    </reaction>
</comment>
<dbReference type="InterPro" id="IPR036921">
    <property type="entry name" value="PurM-like_N_sf"/>
</dbReference>
<keyword evidence="6 14" id="KW-0479">Metal-binding</keyword>
<evidence type="ECO:0000256" key="14">
    <source>
        <dbReference type="HAMAP-Rule" id="MF_00419"/>
    </source>
</evidence>
<evidence type="ECO:0000256" key="13">
    <source>
        <dbReference type="ARBA" id="ARBA00057317"/>
    </source>
</evidence>
<dbReference type="Pfam" id="PF22689">
    <property type="entry name" value="FGAR-AT_PurM_N-like"/>
    <property type="match status" value="1"/>
</dbReference>
<dbReference type="GO" id="GO:0046872">
    <property type="term" value="F:metal ion binding"/>
    <property type="evidence" value="ECO:0007669"/>
    <property type="project" value="UniProtKB-KW"/>
</dbReference>
<comment type="pathway">
    <text evidence="2 14">Purine metabolism; IMP biosynthesis via de novo pathway; 5-amino-1-(5-phospho-D-ribosyl)imidazole from N(2)-formyl-N(1)-(5-phospho-D-ribosyl)glycinamide: step 1/2.</text>
</comment>
<keyword evidence="19" id="KW-0808">Transferase</keyword>
<keyword evidence="8 14" id="KW-0658">Purine biosynthesis</keyword>
<dbReference type="SUPFAM" id="SSF55326">
    <property type="entry name" value="PurM N-terminal domain-like"/>
    <property type="match status" value="2"/>
</dbReference>
<keyword evidence="7 14" id="KW-0547">Nucleotide-binding</keyword>
<comment type="similarity">
    <text evidence="3 14">In the N-terminal section; belongs to the FGAMS family.</text>
</comment>
<evidence type="ECO:0000256" key="12">
    <source>
        <dbReference type="ARBA" id="ARBA00052585"/>
    </source>
</evidence>
<feature type="domain" description="Phosphoribosylformylglycinamidine synthase N-terminal" evidence="17">
    <location>
        <begin position="35"/>
        <end position="150"/>
    </location>
</feature>